<dbReference type="InterPro" id="IPR011711">
    <property type="entry name" value="GntR_C"/>
</dbReference>
<name>A0A9E8A7P7_9HYPH</name>
<gene>
    <name evidence="5" type="ORF">NWE54_10025</name>
</gene>
<dbReference type="CDD" id="cd07377">
    <property type="entry name" value="WHTH_GntR"/>
    <property type="match status" value="1"/>
</dbReference>
<evidence type="ECO:0000313" key="5">
    <source>
        <dbReference type="EMBL" id="UZF89090.1"/>
    </source>
</evidence>
<dbReference type="SMART" id="SM00345">
    <property type="entry name" value="HTH_GNTR"/>
    <property type="match status" value="1"/>
</dbReference>
<dbReference type="InterPro" id="IPR036388">
    <property type="entry name" value="WH-like_DNA-bd_sf"/>
</dbReference>
<keyword evidence="1" id="KW-0805">Transcription regulation</keyword>
<dbReference type="Pfam" id="PF07729">
    <property type="entry name" value="FCD"/>
    <property type="match status" value="1"/>
</dbReference>
<organism evidence="5">
    <name type="scientific">Bosea sp. NBC_00436</name>
    <dbReference type="NCBI Taxonomy" id="2969620"/>
    <lineage>
        <taxon>Bacteria</taxon>
        <taxon>Pseudomonadati</taxon>
        <taxon>Pseudomonadota</taxon>
        <taxon>Alphaproteobacteria</taxon>
        <taxon>Hyphomicrobiales</taxon>
        <taxon>Boseaceae</taxon>
        <taxon>Bosea</taxon>
    </lineage>
</organism>
<evidence type="ECO:0000259" key="4">
    <source>
        <dbReference type="PROSITE" id="PS50949"/>
    </source>
</evidence>
<dbReference type="PROSITE" id="PS50949">
    <property type="entry name" value="HTH_GNTR"/>
    <property type="match status" value="1"/>
</dbReference>
<protein>
    <submittedName>
        <fullName evidence="5">GntR family transcriptional regulator</fullName>
    </submittedName>
</protein>
<sequence>MTLPDKPRDAQRHVSLRDQAYNAIKRLIISTELRPGEILSEPALSTQLDIGRTPIRQAIDRLLNDGLVEVMPRKGTIVKPVSLDEILNIIDARVVNETFCVRVAAERASPDVPVQLKANLEAMRKAAAARDIEAIASLDQQFHALIAGSARNPVMSDLLRNLHERSARMWFISLSTNEQHSRICNEHAAIVEAIARQDPDLAERAMRAHIESFRANITRQA</sequence>
<keyword evidence="3" id="KW-0804">Transcription</keyword>
<dbReference type="GO" id="GO:0003677">
    <property type="term" value="F:DNA binding"/>
    <property type="evidence" value="ECO:0007669"/>
    <property type="project" value="UniProtKB-KW"/>
</dbReference>
<keyword evidence="2" id="KW-0238">DNA-binding</keyword>
<dbReference type="SUPFAM" id="SSF48008">
    <property type="entry name" value="GntR ligand-binding domain-like"/>
    <property type="match status" value="1"/>
</dbReference>
<dbReference type="PANTHER" id="PTHR43537">
    <property type="entry name" value="TRANSCRIPTIONAL REGULATOR, GNTR FAMILY"/>
    <property type="match status" value="1"/>
</dbReference>
<dbReference type="AlphaFoldDB" id="A0A9E8A7P7"/>
<dbReference type="SMART" id="SM00895">
    <property type="entry name" value="FCD"/>
    <property type="match status" value="1"/>
</dbReference>
<accession>A0A9E8A7P7</accession>
<dbReference type="InterPro" id="IPR000524">
    <property type="entry name" value="Tscrpt_reg_HTH_GntR"/>
</dbReference>
<dbReference type="PANTHER" id="PTHR43537:SF45">
    <property type="entry name" value="GNTR FAMILY REGULATORY PROTEIN"/>
    <property type="match status" value="1"/>
</dbReference>
<dbReference type="InterPro" id="IPR008920">
    <property type="entry name" value="TF_FadR/GntR_C"/>
</dbReference>
<reference evidence="5" key="1">
    <citation type="submission" date="2022-08" db="EMBL/GenBank/DDBJ databases">
        <title>Complete Genome Sequences of 2 Bosea sp. soil isolates.</title>
        <authorList>
            <person name="Alvarez Arevalo M."/>
            <person name="Sterndorff E.B."/>
            <person name="Faurdal D."/>
            <person name="Joergensen T.S."/>
            <person name="Weber T."/>
        </authorList>
    </citation>
    <scope>NUCLEOTIDE SEQUENCE</scope>
    <source>
        <strain evidence="5">NBC_00436</strain>
    </source>
</reference>
<evidence type="ECO:0000256" key="1">
    <source>
        <dbReference type="ARBA" id="ARBA00023015"/>
    </source>
</evidence>
<feature type="domain" description="HTH gntR-type" evidence="4">
    <location>
        <begin position="14"/>
        <end position="81"/>
    </location>
</feature>
<dbReference type="EMBL" id="CP102774">
    <property type="protein sequence ID" value="UZF89090.1"/>
    <property type="molecule type" value="Genomic_DNA"/>
</dbReference>
<dbReference type="Gene3D" id="1.20.120.530">
    <property type="entry name" value="GntR ligand-binding domain-like"/>
    <property type="match status" value="1"/>
</dbReference>
<dbReference type="SUPFAM" id="SSF46785">
    <property type="entry name" value="Winged helix' DNA-binding domain"/>
    <property type="match status" value="1"/>
</dbReference>
<dbReference type="GO" id="GO:0003700">
    <property type="term" value="F:DNA-binding transcription factor activity"/>
    <property type="evidence" value="ECO:0007669"/>
    <property type="project" value="InterPro"/>
</dbReference>
<dbReference type="InterPro" id="IPR036390">
    <property type="entry name" value="WH_DNA-bd_sf"/>
</dbReference>
<dbReference type="Pfam" id="PF00392">
    <property type="entry name" value="GntR"/>
    <property type="match status" value="1"/>
</dbReference>
<evidence type="ECO:0000256" key="3">
    <source>
        <dbReference type="ARBA" id="ARBA00023163"/>
    </source>
</evidence>
<evidence type="ECO:0000256" key="2">
    <source>
        <dbReference type="ARBA" id="ARBA00023125"/>
    </source>
</evidence>
<dbReference type="Gene3D" id="1.10.10.10">
    <property type="entry name" value="Winged helix-like DNA-binding domain superfamily/Winged helix DNA-binding domain"/>
    <property type="match status" value="1"/>
</dbReference>
<proteinExistence type="predicted"/>